<feature type="transmembrane region" description="Helical" evidence="1">
    <location>
        <begin position="199"/>
        <end position="219"/>
    </location>
</feature>
<name>A0A3N4UE14_9BURK</name>
<keyword evidence="3" id="KW-1185">Reference proteome</keyword>
<reference evidence="2 3" key="1">
    <citation type="submission" date="2018-11" db="EMBL/GenBank/DDBJ databases">
        <title>Genomic Encyclopedia of Type Strains, Phase IV (KMG-IV): sequencing the most valuable type-strain genomes for metagenomic binning, comparative biology and taxonomic classification.</title>
        <authorList>
            <person name="Goeker M."/>
        </authorList>
    </citation>
    <scope>NUCLEOTIDE SEQUENCE [LARGE SCALE GENOMIC DNA]</scope>
    <source>
        <strain evidence="2 3">DSM 101684</strain>
    </source>
</reference>
<feature type="transmembrane region" description="Helical" evidence="1">
    <location>
        <begin position="136"/>
        <end position="156"/>
    </location>
</feature>
<keyword evidence="1" id="KW-1133">Transmembrane helix</keyword>
<feature type="transmembrane region" description="Helical" evidence="1">
    <location>
        <begin position="38"/>
        <end position="59"/>
    </location>
</feature>
<evidence type="ECO:0000256" key="1">
    <source>
        <dbReference type="SAM" id="Phobius"/>
    </source>
</evidence>
<sequence>MRDSFPRTQMAFIVALTGGFGLLSSFAMLQLGVDSMAIRYPLALTLAYLFFLVLIWLWLRTKAEDYLDTAEAVDLIPRPRIPSGGHEFKSGGGGDFAGAGGGGSFEAPIATLQEATESPLSTVGESVSSAADADELAIPLIAVALAVGIALASLYVIYVAPVLLAEVLVDGALSYGLFRHLRGQDTQHWLTSTIRRTALPFLVTAVFLLVVGAAMAAYAPGAKSVGQFIKHANEKSNPR</sequence>
<evidence type="ECO:0000313" key="2">
    <source>
        <dbReference type="EMBL" id="RPE66685.1"/>
    </source>
</evidence>
<keyword evidence="1" id="KW-0472">Membrane</keyword>
<proteinExistence type="predicted"/>
<dbReference type="RefSeq" id="WP_245968815.1">
    <property type="nucleotide sequence ID" value="NZ_RKQL01000004.1"/>
</dbReference>
<gene>
    <name evidence="2" type="ORF">EDC62_1757</name>
</gene>
<evidence type="ECO:0000313" key="3">
    <source>
        <dbReference type="Proteomes" id="UP000272193"/>
    </source>
</evidence>
<protein>
    <submittedName>
        <fullName evidence="2">Uncharacterized protein</fullName>
    </submittedName>
</protein>
<dbReference type="AlphaFoldDB" id="A0A3N4UE14"/>
<dbReference type="EMBL" id="RKQL01000004">
    <property type="protein sequence ID" value="RPE66685.1"/>
    <property type="molecule type" value="Genomic_DNA"/>
</dbReference>
<accession>A0A3N4UE14</accession>
<feature type="transmembrane region" description="Helical" evidence="1">
    <location>
        <begin position="12"/>
        <end position="32"/>
    </location>
</feature>
<comment type="caution">
    <text evidence="2">The sequence shown here is derived from an EMBL/GenBank/DDBJ whole genome shotgun (WGS) entry which is preliminary data.</text>
</comment>
<keyword evidence="1" id="KW-0812">Transmembrane</keyword>
<organism evidence="2 3">
    <name type="scientific">Tibeticola sediminis</name>
    <dbReference type="NCBI Taxonomy" id="1917811"/>
    <lineage>
        <taxon>Bacteria</taxon>
        <taxon>Pseudomonadati</taxon>
        <taxon>Pseudomonadota</taxon>
        <taxon>Betaproteobacteria</taxon>
        <taxon>Burkholderiales</taxon>
        <taxon>Comamonadaceae</taxon>
        <taxon>Tibeticola</taxon>
    </lineage>
</organism>
<dbReference type="Proteomes" id="UP000272193">
    <property type="component" value="Unassembled WGS sequence"/>
</dbReference>